<organism evidence="6 7">
    <name type="scientific">Tricholomella constricta</name>
    <dbReference type="NCBI Taxonomy" id="117010"/>
    <lineage>
        <taxon>Eukaryota</taxon>
        <taxon>Fungi</taxon>
        <taxon>Dikarya</taxon>
        <taxon>Basidiomycota</taxon>
        <taxon>Agaricomycotina</taxon>
        <taxon>Agaricomycetes</taxon>
        <taxon>Agaricomycetidae</taxon>
        <taxon>Agaricales</taxon>
        <taxon>Tricholomatineae</taxon>
        <taxon>Lyophyllaceae</taxon>
        <taxon>Tricholomella</taxon>
    </lineage>
</organism>
<dbReference type="UniPathway" id="UPA00771">
    <property type="reaction ID" value="UER00766"/>
</dbReference>
<evidence type="ECO:0000256" key="2">
    <source>
        <dbReference type="ARBA" id="ARBA00013136"/>
    </source>
</evidence>
<dbReference type="InterPro" id="IPR016171">
    <property type="entry name" value="Vanillyl_alc_oxidase_C-sub2"/>
</dbReference>
<reference evidence="6 7" key="1">
    <citation type="journal article" date="2020" name="ISME J.">
        <title>Uncovering the hidden diversity of litter-decomposition mechanisms in mushroom-forming fungi.</title>
        <authorList>
            <person name="Floudas D."/>
            <person name="Bentzer J."/>
            <person name="Ahren D."/>
            <person name="Johansson T."/>
            <person name="Persson P."/>
            <person name="Tunlid A."/>
        </authorList>
    </citation>
    <scope>NUCLEOTIDE SEQUENCE [LARGE SCALE GENOMIC DNA]</scope>
    <source>
        <strain evidence="6 7">CBS 661.87</strain>
    </source>
</reference>
<accession>A0A8H5H261</accession>
<dbReference type="InterPro" id="IPR016166">
    <property type="entry name" value="FAD-bd_PCMH"/>
</dbReference>
<dbReference type="Gene3D" id="3.30.70.2520">
    <property type="match status" value="1"/>
</dbReference>
<proteinExistence type="predicted"/>
<dbReference type="GO" id="GO:0003885">
    <property type="term" value="F:D-arabinono-1,4-lactone oxidase activity"/>
    <property type="evidence" value="ECO:0007669"/>
    <property type="project" value="UniProtKB-EC"/>
</dbReference>
<dbReference type="SUPFAM" id="SSF56176">
    <property type="entry name" value="FAD-binding/transporter-associated domain-like"/>
    <property type="match status" value="1"/>
</dbReference>
<dbReference type="GO" id="GO:0005739">
    <property type="term" value="C:mitochondrion"/>
    <property type="evidence" value="ECO:0007669"/>
    <property type="project" value="TreeGrafter"/>
</dbReference>
<gene>
    <name evidence="6" type="ORF">D9615_008001</name>
</gene>
<dbReference type="PANTHER" id="PTHR43762:SF1">
    <property type="entry name" value="D-ARABINONO-1,4-LACTONE OXIDASE"/>
    <property type="match status" value="1"/>
</dbReference>
<evidence type="ECO:0000313" key="7">
    <source>
        <dbReference type="Proteomes" id="UP000565441"/>
    </source>
</evidence>
<dbReference type="Pfam" id="PF04030">
    <property type="entry name" value="ALO"/>
    <property type="match status" value="1"/>
</dbReference>
<dbReference type="PANTHER" id="PTHR43762">
    <property type="entry name" value="L-GULONOLACTONE OXIDASE"/>
    <property type="match status" value="1"/>
</dbReference>
<sequence>MRLGTCVRRLRHQAFRTSMDIEIGEGALSGECRDSATPAQAATRPGRSIGQRHLSTSASATYKAQKKFVEILSESAMSTQLTASLTDIPLQTLYRLLQPITVHSTSSHPIFSNWGKTYHCTPLAVFEPESEFQCELVLELARREGKVVKAVGVGHSPSDLACTNEYMLRTTKLNRLLEVNAEKRYVVAQGGITLHDLHAQLAQHGLAMMNVGSISDQTLAGIVTTATHGSGITYGVMSTHALGLNLLLADGSRVFCSRNERPDLFIASICGLGATGLILSVQLEVEPAFRLKEIQESMSFDEFMHRYDQLVYSAQHVRFWWFPSSDTVRCSYSDRSKEPKNPAGSWWWHTFWGYHVTQLFLFFARYFLFLNTWISHYTCWLISSRTVGVDDGHSIFNVDCRYPQHTTEWAVPYRKSQACLREIRTWLEEESMDPNGIRPHVPVEIRFSAPDDIWLSPSNGQRTCWIGIVQYKPYGFNVPYRRYFGGYETIVARHQGRPHWAKAHQLQPDALRKLYPRFDDFIQVIEDVDPNGMFRNEYIQRHIFGMPVSGRIFKSRPA</sequence>
<dbReference type="EMBL" id="JAACJP010000034">
    <property type="protein sequence ID" value="KAF5375363.1"/>
    <property type="molecule type" value="Genomic_DNA"/>
</dbReference>
<dbReference type="InterPro" id="IPR006094">
    <property type="entry name" value="Oxid_FAD_bind_N"/>
</dbReference>
<evidence type="ECO:0000256" key="3">
    <source>
        <dbReference type="ARBA" id="ARBA00023002"/>
    </source>
</evidence>
<comment type="caution">
    <text evidence="6">The sequence shown here is derived from an EMBL/GenBank/DDBJ whole genome shotgun (WGS) entry which is preliminary data.</text>
</comment>
<dbReference type="GO" id="GO:0071949">
    <property type="term" value="F:FAD binding"/>
    <property type="evidence" value="ECO:0007669"/>
    <property type="project" value="InterPro"/>
</dbReference>
<dbReference type="OrthoDB" id="610608at2759"/>
<dbReference type="InterPro" id="IPR016167">
    <property type="entry name" value="FAD-bd_PCMH_sub1"/>
</dbReference>
<protein>
    <recommendedName>
        <fullName evidence="2">D-arabinono-1,4-lactone oxidase</fullName>
        <ecNumber evidence="2">1.1.3.37</ecNumber>
    </recommendedName>
    <alternativeName>
        <fullName evidence="4">L-galactono-gamma-lactone oxidase</fullName>
    </alternativeName>
</protein>
<feature type="domain" description="FAD-binding PCMH-type" evidence="5">
    <location>
        <begin position="118"/>
        <end position="288"/>
    </location>
</feature>
<dbReference type="EC" id="1.1.3.37" evidence="2"/>
<dbReference type="Pfam" id="PF01565">
    <property type="entry name" value="FAD_binding_4"/>
    <property type="match status" value="1"/>
</dbReference>
<keyword evidence="7" id="KW-1185">Reference proteome</keyword>
<dbReference type="GO" id="GO:0016020">
    <property type="term" value="C:membrane"/>
    <property type="evidence" value="ECO:0007669"/>
    <property type="project" value="InterPro"/>
</dbReference>
<evidence type="ECO:0000259" key="5">
    <source>
        <dbReference type="PROSITE" id="PS51387"/>
    </source>
</evidence>
<dbReference type="InterPro" id="IPR016169">
    <property type="entry name" value="FAD-bd_PCMH_sub2"/>
</dbReference>
<dbReference type="Gene3D" id="1.10.45.10">
    <property type="entry name" value="Vanillyl-alcohol Oxidase, Chain A, domain 4"/>
    <property type="match status" value="1"/>
</dbReference>
<evidence type="ECO:0000313" key="6">
    <source>
        <dbReference type="EMBL" id="KAF5375363.1"/>
    </source>
</evidence>
<evidence type="ECO:0000256" key="1">
    <source>
        <dbReference type="ARBA" id="ARBA00005083"/>
    </source>
</evidence>
<name>A0A8H5H261_9AGAR</name>
<keyword evidence="3" id="KW-0560">Oxidoreductase</keyword>
<dbReference type="InterPro" id="IPR010031">
    <property type="entry name" value="FAD_lactone_oxidase-like"/>
</dbReference>
<comment type="pathway">
    <text evidence="1">Cofactor biosynthesis; D-erythroascorbate biosynthesis; dehydro-D-arabinono-1,4-lactone from D-arabinose: step 2/2.</text>
</comment>
<dbReference type="Gene3D" id="3.30.465.10">
    <property type="match status" value="1"/>
</dbReference>
<dbReference type="Proteomes" id="UP000565441">
    <property type="component" value="Unassembled WGS sequence"/>
</dbReference>
<dbReference type="AlphaFoldDB" id="A0A8H5H261"/>
<dbReference type="InterPro" id="IPR007173">
    <property type="entry name" value="ALO_C"/>
</dbReference>
<evidence type="ECO:0000256" key="4">
    <source>
        <dbReference type="ARBA" id="ARBA00033418"/>
    </source>
</evidence>
<dbReference type="InterPro" id="IPR036318">
    <property type="entry name" value="FAD-bd_PCMH-like_sf"/>
</dbReference>
<dbReference type="Gene3D" id="3.30.43.10">
    <property type="entry name" value="Uridine Diphospho-n-acetylenolpyruvylglucosamine Reductase, domain 2"/>
    <property type="match status" value="1"/>
</dbReference>
<dbReference type="PROSITE" id="PS51387">
    <property type="entry name" value="FAD_PCMH"/>
    <property type="match status" value="1"/>
</dbReference>